<dbReference type="RefSeq" id="WP_257220614.1">
    <property type="nucleotide sequence ID" value="NZ_CP136804.1"/>
</dbReference>
<comment type="caution">
    <text evidence="2">The sequence shown here is derived from an EMBL/GenBank/DDBJ whole genome shotgun (WGS) entry which is preliminary data.</text>
</comment>
<keyword evidence="3" id="KW-1185">Reference proteome</keyword>
<proteinExistence type="predicted"/>
<accession>A0ABW7L325</accession>
<gene>
    <name evidence="2" type="ORF">ACGTRS_05785</name>
</gene>
<evidence type="ECO:0000313" key="2">
    <source>
        <dbReference type="EMBL" id="MFH5250743.1"/>
    </source>
</evidence>
<dbReference type="EMBL" id="JBIMPM010000005">
    <property type="protein sequence ID" value="MFH5250743.1"/>
    <property type="molecule type" value="Genomic_DNA"/>
</dbReference>
<reference evidence="2 3" key="1">
    <citation type="submission" date="2024-10" db="EMBL/GenBank/DDBJ databases">
        <title>Burkholderia semiarida in Mexico.</title>
        <authorList>
            <person name="Estrada P."/>
        </authorList>
    </citation>
    <scope>NUCLEOTIDE SEQUENCE [LARGE SCALE GENOMIC DNA]</scope>
    <source>
        <strain evidence="2 3">CLM7-1</strain>
    </source>
</reference>
<evidence type="ECO:0000313" key="3">
    <source>
        <dbReference type="Proteomes" id="UP001609186"/>
    </source>
</evidence>
<evidence type="ECO:0000256" key="1">
    <source>
        <dbReference type="SAM" id="MobiDB-lite"/>
    </source>
</evidence>
<dbReference type="Proteomes" id="UP001609186">
    <property type="component" value="Unassembled WGS sequence"/>
</dbReference>
<name>A0ABW7L325_9BURK</name>
<protein>
    <submittedName>
        <fullName evidence="2">Uncharacterized protein</fullName>
    </submittedName>
</protein>
<feature type="region of interest" description="Disordered" evidence="1">
    <location>
        <begin position="1"/>
        <end position="22"/>
    </location>
</feature>
<feature type="compositionally biased region" description="Polar residues" evidence="1">
    <location>
        <begin position="8"/>
        <end position="21"/>
    </location>
</feature>
<sequence length="44" mass="4441">MHVLLDQAGSTSRSTGSNLSIRDNAHGLASEAGALDAFGPETNA</sequence>
<organism evidence="2 3">
    <name type="scientific">Burkholderia semiarida</name>
    <dbReference type="NCBI Taxonomy" id="2843303"/>
    <lineage>
        <taxon>Bacteria</taxon>
        <taxon>Pseudomonadati</taxon>
        <taxon>Pseudomonadota</taxon>
        <taxon>Betaproteobacteria</taxon>
        <taxon>Burkholderiales</taxon>
        <taxon>Burkholderiaceae</taxon>
        <taxon>Burkholderia</taxon>
        <taxon>Burkholderia cepacia complex</taxon>
    </lineage>
</organism>